<dbReference type="AlphaFoldDB" id="A0AA89AK77"/>
<evidence type="ECO:0000313" key="2">
    <source>
        <dbReference type="EMBL" id="KAK3005068.1"/>
    </source>
</evidence>
<organism evidence="2 3">
    <name type="scientific">Escallonia herrerae</name>
    <dbReference type="NCBI Taxonomy" id="1293975"/>
    <lineage>
        <taxon>Eukaryota</taxon>
        <taxon>Viridiplantae</taxon>
        <taxon>Streptophyta</taxon>
        <taxon>Embryophyta</taxon>
        <taxon>Tracheophyta</taxon>
        <taxon>Spermatophyta</taxon>
        <taxon>Magnoliopsida</taxon>
        <taxon>eudicotyledons</taxon>
        <taxon>Gunneridae</taxon>
        <taxon>Pentapetalae</taxon>
        <taxon>asterids</taxon>
        <taxon>campanulids</taxon>
        <taxon>Escalloniales</taxon>
        <taxon>Escalloniaceae</taxon>
        <taxon>Escallonia</taxon>
    </lineage>
</organism>
<dbReference type="NCBIfam" id="TIGR01640">
    <property type="entry name" value="F_box_assoc_1"/>
    <property type="match status" value="1"/>
</dbReference>
<evidence type="ECO:0000259" key="1">
    <source>
        <dbReference type="Pfam" id="PF08268"/>
    </source>
</evidence>
<evidence type="ECO:0000313" key="3">
    <source>
        <dbReference type="Proteomes" id="UP001188597"/>
    </source>
</evidence>
<reference evidence="2" key="1">
    <citation type="submission" date="2022-12" db="EMBL/GenBank/DDBJ databases">
        <title>Draft genome assemblies for two species of Escallonia (Escalloniales).</title>
        <authorList>
            <person name="Chanderbali A."/>
            <person name="Dervinis C."/>
            <person name="Anghel I."/>
            <person name="Soltis D."/>
            <person name="Soltis P."/>
            <person name="Zapata F."/>
        </authorList>
    </citation>
    <scope>NUCLEOTIDE SEQUENCE</scope>
    <source>
        <strain evidence="2">UCBG64.0493</strain>
        <tissue evidence="2">Leaf</tissue>
    </source>
</reference>
<comment type="caution">
    <text evidence="2">The sequence shown here is derived from an EMBL/GenBank/DDBJ whole genome shotgun (WGS) entry which is preliminary data.</text>
</comment>
<dbReference type="InterPro" id="IPR013187">
    <property type="entry name" value="F-box-assoc_dom_typ3"/>
</dbReference>
<protein>
    <recommendedName>
        <fullName evidence="1">F-box associated beta-propeller type 3 domain-containing protein</fullName>
    </recommendedName>
</protein>
<feature type="domain" description="F-box associated beta-propeller type 3" evidence="1">
    <location>
        <begin position="65"/>
        <end position="162"/>
    </location>
</feature>
<keyword evidence="3" id="KW-1185">Reference proteome</keyword>
<dbReference type="Pfam" id="PF08268">
    <property type="entry name" value="FBA_3"/>
    <property type="match status" value="1"/>
</dbReference>
<dbReference type="EMBL" id="JAVXUP010002173">
    <property type="protein sequence ID" value="KAK3005068.1"/>
    <property type="molecule type" value="Genomic_DNA"/>
</dbReference>
<name>A0AA89AK77_9ASTE</name>
<accession>A0AA89AK77</accession>
<proteinExistence type="predicted"/>
<dbReference type="InterPro" id="IPR017451">
    <property type="entry name" value="F-box-assoc_interact_dom"/>
</dbReference>
<sequence>MMIKSSCGTLQPSSTSASWIPYIIHASASTKRRVAVGFGHDPVRNDYNLVSVVKNPQLTGNSRGWYVCLLSFDLCGEAIGRVPLPDIGNILGSDVVLGNYKEPLALVNHCRYENCFDLWVMDDCDGGKDAWSKNYTFIPIVPVQVGDLIGCLKNGEIVFRDKKDTLFLFDIESPETWILSLDGVVTAIFDCTESLLHIKGAKQLETDAAGKGNGMRQMKASNYGLMSVHKGDSPRRWTSICYRFENNASFAVCEYTDNVMIHAKSEKVMLNNNRNHQYIMNFESCETSIIEQPEHCSHTFKVEACPGQKNHLLFSNIWLNIDIMDLHGITEEFQSSTRCKKDIG</sequence>
<gene>
    <name evidence="2" type="ORF">RJ639_017405</name>
</gene>
<dbReference type="Proteomes" id="UP001188597">
    <property type="component" value="Unassembled WGS sequence"/>
</dbReference>